<comment type="caution">
    <text evidence="2">The sequence shown here is derived from an EMBL/GenBank/DDBJ whole genome shotgun (WGS) entry which is preliminary data.</text>
</comment>
<keyword evidence="3" id="KW-1185">Reference proteome</keyword>
<proteinExistence type="predicted"/>
<dbReference type="CDD" id="cd00037">
    <property type="entry name" value="CLECT"/>
    <property type="match status" value="1"/>
</dbReference>
<evidence type="ECO:0000259" key="1">
    <source>
        <dbReference type="Pfam" id="PF00059"/>
    </source>
</evidence>
<dbReference type="InterPro" id="IPR016186">
    <property type="entry name" value="C-type_lectin-like/link_sf"/>
</dbReference>
<reference evidence="2 3" key="1">
    <citation type="journal article" date="2021" name="Elife">
        <title>Chloroplast acquisition without the gene transfer in kleptoplastic sea slugs, Plakobranchus ocellatus.</title>
        <authorList>
            <person name="Maeda T."/>
            <person name="Takahashi S."/>
            <person name="Yoshida T."/>
            <person name="Shimamura S."/>
            <person name="Takaki Y."/>
            <person name="Nagai Y."/>
            <person name="Toyoda A."/>
            <person name="Suzuki Y."/>
            <person name="Arimoto A."/>
            <person name="Ishii H."/>
            <person name="Satoh N."/>
            <person name="Nishiyama T."/>
            <person name="Hasebe M."/>
            <person name="Maruyama T."/>
            <person name="Minagawa J."/>
            <person name="Obokata J."/>
            <person name="Shigenobu S."/>
        </authorList>
    </citation>
    <scope>NUCLEOTIDE SEQUENCE [LARGE SCALE GENOMIC DNA]</scope>
</reference>
<evidence type="ECO:0000313" key="2">
    <source>
        <dbReference type="EMBL" id="GFO46458.1"/>
    </source>
</evidence>
<feature type="domain" description="C-type lectin" evidence="1">
    <location>
        <begin position="40"/>
        <end position="88"/>
    </location>
</feature>
<accession>A0AAV4DQ65</accession>
<organism evidence="2 3">
    <name type="scientific">Plakobranchus ocellatus</name>
    <dbReference type="NCBI Taxonomy" id="259542"/>
    <lineage>
        <taxon>Eukaryota</taxon>
        <taxon>Metazoa</taxon>
        <taxon>Spiralia</taxon>
        <taxon>Lophotrochozoa</taxon>
        <taxon>Mollusca</taxon>
        <taxon>Gastropoda</taxon>
        <taxon>Heterobranchia</taxon>
        <taxon>Euthyneura</taxon>
        <taxon>Panpulmonata</taxon>
        <taxon>Sacoglossa</taxon>
        <taxon>Placobranchoidea</taxon>
        <taxon>Plakobranchidae</taxon>
        <taxon>Plakobranchus</taxon>
    </lineage>
</organism>
<dbReference type="EMBL" id="BLXT01008186">
    <property type="protein sequence ID" value="GFO46458.1"/>
    <property type="molecule type" value="Genomic_DNA"/>
</dbReference>
<protein>
    <submittedName>
        <fullName evidence="2">Zinc finger protein</fullName>
    </submittedName>
</protein>
<dbReference type="AlphaFoldDB" id="A0AAV4DQ65"/>
<evidence type="ECO:0000313" key="3">
    <source>
        <dbReference type="Proteomes" id="UP000735302"/>
    </source>
</evidence>
<dbReference type="InterPro" id="IPR016187">
    <property type="entry name" value="CTDL_fold"/>
</dbReference>
<dbReference type="SUPFAM" id="SSF56436">
    <property type="entry name" value="C-type lectin-like"/>
    <property type="match status" value="1"/>
</dbReference>
<sequence>MNDVDLGIEKIIFSAQDGKVAEEYGSSKTVTCVKMIRPATTYNQASSLCAASGGYLAYVKTVDKPAMVVSLSQGNDFWIGLDDQVTEGVYV</sequence>
<dbReference type="Proteomes" id="UP000735302">
    <property type="component" value="Unassembled WGS sequence"/>
</dbReference>
<dbReference type="Gene3D" id="3.10.100.10">
    <property type="entry name" value="Mannose-Binding Protein A, subunit A"/>
    <property type="match status" value="1"/>
</dbReference>
<dbReference type="InterPro" id="IPR001304">
    <property type="entry name" value="C-type_lectin-like"/>
</dbReference>
<dbReference type="Pfam" id="PF00059">
    <property type="entry name" value="Lectin_C"/>
    <property type="match status" value="1"/>
</dbReference>
<gene>
    <name evidence="2" type="ORF">PoB_007296300</name>
</gene>
<name>A0AAV4DQ65_9GAST</name>